<keyword evidence="1" id="KW-0472">Membrane</keyword>
<feature type="transmembrane region" description="Helical" evidence="1">
    <location>
        <begin position="99"/>
        <end position="123"/>
    </location>
</feature>
<keyword evidence="3" id="KW-1185">Reference proteome</keyword>
<proteinExistence type="predicted"/>
<reference evidence="3" key="1">
    <citation type="submission" date="2016-10" db="EMBL/GenBank/DDBJ databases">
        <authorList>
            <person name="Varghese N."/>
            <person name="Submissions S."/>
        </authorList>
    </citation>
    <scope>NUCLEOTIDE SEQUENCE [LARGE SCALE GENOMIC DNA]</scope>
    <source>
        <strain evidence="3">ATCC 700689</strain>
    </source>
</reference>
<accession>A0A1G7VTN2</accession>
<dbReference type="EMBL" id="FNCO01000002">
    <property type="protein sequence ID" value="SDG62260.1"/>
    <property type="molecule type" value="Genomic_DNA"/>
</dbReference>
<sequence length="246" mass="28222">MQSTTVKVFELSIILIKEQLKEPIAFIWILLSPSLMFYFIFLTKGLNEKPTIDYLDHSAYYYSYVASSVAFFGFAFYLVGRRESGFIRSFAYSLKARGILLTAQLLSYSIISLTYCTFLYLLTRPLFGEYQLLEFTALLLRFYICFLMFCCGGLLLSQLRLSFQNANTLFSALLFMMLMMLIAARVTTSTIIRFINDINPMTLGSSIMLMNDLQLARASLIIGALLLSITFMTIKLMPINPVWSRY</sequence>
<feature type="transmembrane region" description="Helical" evidence="1">
    <location>
        <begin position="24"/>
        <end position="41"/>
    </location>
</feature>
<evidence type="ECO:0000313" key="2">
    <source>
        <dbReference type="EMBL" id="SDG62260.1"/>
    </source>
</evidence>
<feature type="transmembrane region" description="Helical" evidence="1">
    <location>
        <begin position="215"/>
        <end position="237"/>
    </location>
</feature>
<dbReference type="Proteomes" id="UP000182894">
    <property type="component" value="Unassembled WGS sequence"/>
</dbReference>
<dbReference type="STRING" id="89065.SAMN05216605_102592"/>
<feature type="transmembrane region" description="Helical" evidence="1">
    <location>
        <begin position="169"/>
        <end position="195"/>
    </location>
</feature>
<evidence type="ECO:0000313" key="3">
    <source>
        <dbReference type="Proteomes" id="UP000182894"/>
    </source>
</evidence>
<evidence type="ECO:0000256" key="1">
    <source>
        <dbReference type="SAM" id="Phobius"/>
    </source>
</evidence>
<dbReference type="OrthoDB" id="8684962at2"/>
<organism evidence="2 3">
    <name type="scientific">Pseudomonas abietaniphila</name>
    <dbReference type="NCBI Taxonomy" id="89065"/>
    <lineage>
        <taxon>Bacteria</taxon>
        <taxon>Pseudomonadati</taxon>
        <taxon>Pseudomonadota</taxon>
        <taxon>Gammaproteobacteria</taxon>
        <taxon>Pseudomonadales</taxon>
        <taxon>Pseudomonadaceae</taxon>
        <taxon>Pseudomonas</taxon>
    </lineage>
</organism>
<keyword evidence="1" id="KW-1133">Transmembrane helix</keyword>
<name>A0A1G7VTN2_9PSED</name>
<feature type="transmembrane region" description="Helical" evidence="1">
    <location>
        <begin position="61"/>
        <end position="79"/>
    </location>
</feature>
<dbReference type="RefSeq" id="WP_074751141.1">
    <property type="nucleotide sequence ID" value="NZ_FNCO01000002.1"/>
</dbReference>
<gene>
    <name evidence="2" type="ORF">SAMN05216605_102592</name>
</gene>
<keyword evidence="1" id="KW-0812">Transmembrane</keyword>
<dbReference type="AlphaFoldDB" id="A0A1G7VTN2"/>
<feature type="transmembrane region" description="Helical" evidence="1">
    <location>
        <begin position="135"/>
        <end position="157"/>
    </location>
</feature>
<protein>
    <submittedName>
        <fullName evidence="2">ABC-2 type transport system permease protein</fullName>
    </submittedName>
</protein>